<comment type="caution">
    <text evidence="1">The sequence shown here is derived from an EMBL/GenBank/DDBJ whole genome shotgun (WGS) entry which is preliminary data.</text>
</comment>
<keyword evidence="2" id="KW-1185">Reference proteome</keyword>
<evidence type="ECO:0000313" key="1">
    <source>
        <dbReference type="EMBL" id="KAH3755487.1"/>
    </source>
</evidence>
<name>A0A9D4ICW4_DREPO</name>
<protein>
    <submittedName>
        <fullName evidence="1">Uncharacterized protein</fullName>
    </submittedName>
</protein>
<dbReference type="Proteomes" id="UP000828390">
    <property type="component" value="Unassembled WGS sequence"/>
</dbReference>
<reference evidence="1" key="1">
    <citation type="journal article" date="2019" name="bioRxiv">
        <title>The Genome of the Zebra Mussel, Dreissena polymorpha: A Resource for Invasive Species Research.</title>
        <authorList>
            <person name="McCartney M.A."/>
            <person name="Auch B."/>
            <person name="Kono T."/>
            <person name="Mallez S."/>
            <person name="Zhang Y."/>
            <person name="Obille A."/>
            <person name="Becker A."/>
            <person name="Abrahante J.E."/>
            <person name="Garbe J."/>
            <person name="Badalamenti J.P."/>
            <person name="Herman A."/>
            <person name="Mangelson H."/>
            <person name="Liachko I."/>
            <person name="Sullivan S."/>
            <person name="Sone E.D."/>
            <person name="Koren S."/>
            <person name="Silverstein K.A.T."/>
            <person name="Beckman K.B."/>
            <person name="Gohl D.M."/>
        </authorList>
    </citation>
    <scope>NUCLEOTIDE SEQUENCE</scope>
    <source>
        <strain evidence="1">Duluth1</strain>
        <tissue evidence="1">Whole animal</tissue>
    </source>
</reference>
<organism evidence="1 2">
    <name type="scientific">Dreissena polymorpha</name>
    <name type="common">Zebra mussel</name>
    <name type="synonym">Mytilus polymorpha</name>
    <dbReference type="NCBI Taxonomy" id="45954"/>
    <lineage>
        <taxon>Eukaryota</taxon>
        <taxon>Metazoa</taxon>
        <taxon>Spiralia</taxon>
        <taxon>Lophotrochozoa</taxon>
        <taxon>Mollusca</taxon>
        <taxon>Bivalvia</taxon>
        <taxon>Autobranchia</taxon>
        <taxon>Heteroconchia</taxon>
        <taxon>Euheterodonta</taxon>
        <taxon>Imparidentia</taxon>
        <taxon>Neoheterodontei</taxon>
        <taxon>Myida</taxon>
        <taxon>Dreissenoidea</taxon>
        <taxon>Dreissenidae</taxon>
        <taxon>Dreissena</taxon>
    </lineage>
</organism>
<proteinExistence type="predicted"/>
<dbReference type="AlphaFoldDB" id="A0A9D4ICW4"/>
<sequence>MVHCPGLWRLSDCNMFPIQSSTCMWNIPSRLELLGNAFPSITINRTINNVMFQLHNQCIAYFSHYLANCVSGFSY</sequence>
<accession>A0A9D4ICW4</accession>
<gene>
    <name evidence="1" type="ORF">DPMN_190183</name>
</gene>
<evidence type="ECO:0000313" key="2">
    <source>
        <dbReference type="Proteomes" id="UP000828390"/>
    </source>
</evidence>
<dbReference type="EMBL" id="JAIWYP010000010">
    <property type="protein sequence ID" value="KAH3755487.1"/>
    <property type="molecule type" value="Genomic_DNA"/>
</dbReference>
<reference evidence="1" key="2">
    <citation type="submission" date="2020-11" db="EMBL/GenBank/DDBJ databases">
        <authorList>
            <person name="McCartney M.A."/>
            <person name="Auch B."/>
            <person name="Kono T."/>
            <person name="Mallez S."/>
            <person name="Becker A."/>
            <person name="Gohl D.M."/>
            <person name="Silverstein K.A.T."/>
            <person name="Koren S."/>
            <person name="Bechman K.B."/>
            <person name="Herman A."/>
            <person name="Abrahante J.E."/>
            <person name="Garbe J."/>
        </authorList>
    </citation>
    <scope>NUCLEOTIDE SEQUENCE</scope>
    <source>
        <strain evidence="1">Duluth1</strain>
        <tissue evidence="1">Whole animal</tissue>
    </source>
</reference>